<reference evidence="8" key="1">
    <citation type="submission" date="2016-10" db="EMBL/GenBank/DDBJ databases">
        <authorList>
            <person name="Varghese N."/>
            <person name="Submissions S."/>
        </authorList>
    </citation>
    <scope>NUCLEOTIDE SEQUENCE [LARGE SCALE GENOMIC DNA]</scope>
    <source>
        <strain evidence="8">DSM 26348</strain>
    </source>
</reference>
<evidence type="ECO:0000256" key="4">
    <source>
        <dbReference type="ARBA" id="ARBA00022989"/>
    </source>
</evidence>
<protein>
    <submittedName>
        <fullName evidence="7">Lipopolysaccharide export system permease protein</fullName>
    </submittedName>
</protein>
<proteinExistence type="predicted"/>
<gene>
    <name evidence="7" type="ORF">SAMN05421753_1232</name>
</gene>
<evidence type="ECO:0000256" key="2">
    <source>
        <dbReference type="ARBA" id="ARBA00022475"/>
    </source>
</evidence>
<name>A0A1I3S3A3_9PLAN</name>
<feature type="transmembrane region" description="Helical" evidence="6">
    <location>
        <begin position="324"/>
        <end position="346"/>
    </location>
</feature>
<evidence type="ECO:0000256" key="6">
    <source>
        <dbReference type="SAM" id="Phobius"/>
    </source>
</evidence>
<dbReference type="RefSeq" id="WP_092056423.1">
    <property type="nucleotide sequence ID" value="NZ_FOQD01000023.1"/>
</dbReference>
<dbReference type="PANTHER" id="PTHR33529:SF2">
    <property type="entry name" value="LIPOPOLYSACCHARIDE EXPORT SYSTEM PERMEASE PROTEIN LPTG"/>
    <property type="match status" value="1"/>
</dbReference>
<evidence type="ECO:0000256" key="3">
    <source>
        <dbReference type="ARBA" id="ARBA00022692"/>
    </source>
</evidence>
<feature type="transmembrane region" description="Helical" evidence="6">
    <location>
        <begin position="294"/>
        <end position="312"/>
    </location>
</feature>
<sequence length="378" mass="41202">MTTFDRYLLSRYFHVVFVFCIATIGLFAVVDGFTNLDAFQHKVDEQNGGSLALFFRIGQYYLFQSALILDTAGPTVMVISAMSALALMLRHGEIHPVLAAGVPTYRATFPLAGAMIGVNLLLAVNQELILPNIAHHLQGRHGDLADDTQNAEPQYDYKSKIFVSGSGIVPAEQRLKDPEFLLPTPLLASSFVVLKGDAAYYLPPSAMGPAGWVLENATPRFEDLPLTEAGRRTIIPQPDSPDVFVHMGLSFDQLNRQAANPRLVSTAGLIRKLQQPSSTQLSRRRLEIKLHERLTRPLLTLIGLYTVIPLIIRRERMSVMQQVTNIAACAGALGLVFAGVMGAQMLGESGILRPEQAVWGPLVAAGGFAGWLSGVVRT</sequence>
<evidence type="ECO:0000313" key="8">
    <source>
        <dbReference type="Proteomes" id="UP000199518"/>
    </source>
</evidence>
<keyword evidence="2" id="KW-1003">Cell membrane</keyword>
<keyword evidence="8" id="KW-1185">Reference proteome</keyword>
<dbReference type="Pfam" id="PF03739">
    <property type="entry name" value="LptF_LptG"/>
    <property type="match status" value="2"/>
</dbReference>
<keyword evidence="4 6" id="KW-1133">Transmembrane helix</keyword>
<dbReference type="InterPro" id="IPR005495">
    <property type="entry name" value="LptG/LptF_permease"/>
</dbReference>
<keyword evidence="5 6" id="KW-0472">Membrane</keyword>
<dbReference type="GO" id="GO:0043190">
    <property type="term" value="C:ATP-binding cassette (ABC) transporter complex"/>
    <property type="evidence" value="ECO:0007669"/>
    <property type="project" value="TreeGrafter"/>
</dbReference>
<organism evidence="7 8">
    <name type="scientific">Planctomicrobium piriforme</name>
    <dbReference type="NCBI Taxonomy" id="1576369"/>
    <lineage>
        <taxon>Bacteria</taxon>
        <taxon>Pseudomonadati</taxon>
        <taxon>Planctomycetota</taxon>
        <taxon>Planctomycetia</taxon>
        <taxon>Planctomycetales</taxon>
        <taxon>Planctomycetaceae</taxon>
        <taxon>Planctomicrobium</taxon>
    </lineage>
</organism>
<feature type="transmembrane region" description="Helical" evidence="6">
    <location>
        <begin position="358"/>
        <end position="376"/>
    </location>
</feature>
<evidence type="ECO:0000256" key="1">
    <source>
        <dbReference type="ARBA" id="ARBA00004651"/>
    </source>
</evidence>
<dbReference type="AlphaFoldDB" id="A0A1I3S3A3"/>
<dbReference type="STRING" id="1576369.SAMN05421753_1232"/>
<keyword evidence="3 6" id="KW-0812">Transmembrane</keyword>
<feature type="transmembrane region" description="Helical" evidence="6">
    <location>
        <begin position="12"/>
        <end position="30"/>
    </location>
</feature>
<dbReference type="EMBL" id="FOQD01000023">
    <property type="protein sequence ID" value="SFJ53098.1"/>
    <property type="molecule type" value="Genomic_DNA"/>
</dbReference>
<dbReference type="GO" id="GO:0015920">
    <property type="term" value="P:lipopolysaccharide transport"/>
    <property type="evidence" value="ECO:0007669"/>
    <property type="project" value="TreeGrafter"/>
</dbReference>
<dbReference type="OrthoDB" id="262519at2"/>
<feature type="transmembrane region" description="Helical" evidence="6">
    <location>
        <begin position="61"/>
        <end position="89"/>
    </location>
</feature>
<evidence type="ECO:0000256" key="5">
    <source>
        <dbReference type="ARBA" id="ARBA00023136"/>
    </source>
</evidence>
<evidence type="ECO:0000313" key="7">
    <source>
        <dbReference type="EMBL" id="SFJ53098.1"/>
    </source>
</evidence>
<dbReference type="PANTHER" id="PTHR33529">
    <property type="entry name" value="SLR0882 PROTEIN-RELATED"/>
    <property type="match status" value="1"/>
</dbReference>
<comment type="subcellular location">
    <subcellularLocation>
        <location evidence="1">Cell membrane</location>
        <topology evidence="1">Multi-pass membrane protein</topology>
    </subcellularLocation>
</comment>
<accession>A0A1I3S3A3</accession>
<dbReference type="Proteomes" id="UP000199518">
    <property type="component" value="Unassembled WGS sequence"/>
</dbReference>